<dbReference type="EMBL" id="CAJGYO010000014">
    <property type="protein sequence ID" value="CAD6267336.1"/>
    <property type="molecule type" value="Genomic_DNA"/>
</dbReference>
<organism evidence="8 9">
    <name type="scientific">Miscanthus lutarioriparius</name>
    <dbReference type="NCBI Taxonomy" id="422564"/>
    <lineage>
        <taxon>Eukaryota</taxon>
        <taxon>Viridiplantae</taxon>
        <taxon>Streptophyta</taxon>
        <taxon>Embryophyta</taxon>
        <taxon>Tracheophyta</taxon>
        <taxon>Spermatophyta</taxon>
        <taxon>Magnoliopsida</taxon>
        <taxon>Liliopsida</taxon>
        <taxon>Poales</taxon>
        <taxon>Poaceae</taxon>
        <taxon>PACMAD clade</taxon>
        <taxon>Panicoideae</taxon>
        <taxon>Andropogonodae</taxon>
        <taxon>Andropogoneae</taxon>
        <taxon>Saccharinae</taxon>
        <taxon>Miscanthus</taxon>
    </lineage>
</organism>
<dbReference type="GO" id="GO:0016020">
    <property type="term" value="C:membrane"/>
    <property type="evidence" value="ECO:0007669"/>
    <property type="project" value="UniProtKB-SubCell"/>
</dbReference>
<keyword evidence="4" id="KW-0633">Potassium transport</keyword>
<evidence type="ECO:0000256" key="5">
    <source>
        <dbReference type="ARBA" id="ARBA00022958"/>
    </source>
</evidence>
<gene>
    <name evidence="8" type="ORF">NCGR_LOCUS50641</name>
</gene>
<dbReference type="OrthoDB" id="2687058at2759"/>
<evidence type="ECO:0008006" key="10">
    <source>
        <dbReference type="Google" id="ProtNLM"/>
    </source>
</evidence>
<keyword evidence="7" id="KW-1133">Transmembrane helix</keyword>
<dbReference type="InterPro" id="IPR038770">
    <property type="entry name" value="Na+/solute_symporter_sf"/>
</dbReference>
<dbReference type="GO" id="GO:0006885">
    <property type="term" value="P:regulation of pH"/>
    <property type="evidence" value="ECO:0007669"/>
    <property type="project" value="TreeGrafter"/>
</dbReference>
<dbReference type="GO" id="GO:0006813">
    <property type="term" value="P:potassium ion transport"/>
    <property type="evidence" value="ECO:0007669"/>
    <property type="project" value="UniProtKB-KW"/>
</dbReference>
<comment type="subcellular location">
    <subcellularLocation>
        <location evidence="2">Plastid</location>
        <location evidence="2">Chloroplast envelope</location>
    </subcellularLocation>
</comment>
<dbReference type="Gene3D" id="1.20.1530.20">
    <property type="match status" value="1"/>
</dbReference>
<comment type="function">
    <text evidence="1">May function as sodium-coupled metabolite transporter across the chloroplast envelope.</text>
</comment>
<dbReference type="Proteomes" id="UP000604825">
    <property type="component" value="Unassembled WGS sequence"/>
</dbReference>
<dbReference type="PANTHER" id="PTHR32468:SF86">
    <property type="entry name" value="OS11G0123600 PROTEIN"/>
    <property type="match status" value="1"/>
</dbReference>
<comment type="caution">
    <text evidence="8">The sequence shown here is derived from an EMBL/GenBank/DDBJ whole genome shotgun (WGS) entry which is preliminary data.</text>
</comment>
<keyword evidence="3" id="KW-0813">Transport</keyword>
<evidence type="ECO:0000313" key="9">
    <source>
        <dbReference type="Proteomes" id="UP000604825"/>
    </source>
</evidence>
<keyword evidence="5" id="KW-0630">Potassium</keyword>
<evidence type="ECO:0000256" key="2">
    <source>
        <dbReference type="ARBA" id="ARBA00004119"/>
    </source>
</evidence>
<dbReference type="InterPro" id="IPR050794">
    <property type="entry name" value="CPA2_transporter"/>
</dbReference>
<keyword evidence="6" id="KW-0406">Ion transport</keyword>
<accession>A0A811RBF7</accession>
<feature type="transmembrane region" description="Helical" evidence="7">
    <location>
        <begin position="154"/>
        <end position="178"/>
    </location>
</feature>
<keyword evidence="7" id="KW-0812">Transmembrane</keyword>
<evidence type="ECO:0000256" key="1">
    <source>
        <dbReference type="ARBA" id="ARBA00003198"/>
    </source>
</evidence>
<proteinExistence type="predicted"/>
<name>A0A811RBF7_9POAL</name>
<evidence type="ECO:0000256" key="6">
    <source>
        <dbReference type="ARBA" id="ARBA00023065"/>
    </source>
</evidence>
<dbReference type="AlphaFoldDB" id="A0A811RBF7"/>
<dbReference type="PANTHER" id="PTHR32468">
    <property type="entry name" value="CATION/H + ANTIPORTER"/>
    <property type="match status" value="1"/>
</dbReference>
<protein>
    <recommendedName>
        <fullName evidence="10">Cation/H+ exchanger domain-containing protein</fullName>
    </recommendedName>
</protein>
<evidence type="ECO:0000256" key="4">
    <source>
        <dbReference type="ARBA" id="ARBA00022538"/>
    </source>
</evidence>
<evidence type="ECO:0000313" key="8">
    <source>
        <dbReference type="EMBL" id="CAD6267336.1"/>
    </source>
</evidence>
<evidence type="ECO:0000256" key="3">
    <source>
        <dbReference type="ARBA" id="ARBA00022448"/>
    </source>
</evidence>
<keyword evidence="7" id="KW-0472">Membrane</keyword>
<dbReference type="GO" id="GO:0012505">
    <property type="term" value="C:endomembrane system"/>
    <property type="evidence" value="ECO:0007669"/>
    <property type="project" value="TreeGrafter"/>
</dbReference>
<dbReference type="GO" id="GO:0098662">
    <property type="term" value="P:inorganic cation transmembrane transport"/>
    <property type="evidence" value="ECO:0007669"/>
    <property type="project" value="TreeGrafter"/>
</dbReference>
<evidence type="ECO:0000256" key="7">
    <source>
        <dbReference type="SAM" id="Phobius"/>
    </source>
</evidence>
<keyword evidence="9" id="KW-1185">Reference proteome</keyword>
<sequence length="199" mass="20609">MVAVPELARVPLAVAGAHLLASPPRALRQIHGEDRLWQLHAGRLLALTAAVGDEAASLHAGALAVAVGARVGVRRRSPVSGTRHAASRVRVAGDRGGSAPRIFVFGLTVPNGPVGVAIVEKVEDFVVGMLLPLFFAMSRLRTDTTKITSTPAAVLVMVAALAVAILKVATAVDVAAVFGGQLHSDHSATSSRRMRASSR</sequence>
<reference evidence="8" key="1">
    <citation type="submission" date="2020-10" db="EMBL/GenBank/DDBJ databases">
        <authorList>
            <person name="Han B."/>
            <person name="Lu T."/>
            <person name="Zhao Q."/>
            <person name="Huang X."/>
            <person name="Zhao Y."/>
        </authorList>
    </citation>
    <scope>NUCLEOTIDE SEQUENCE</scope>
</reference>
<dbReference type="GO" id="GO:0009941">
    <property type="term" value="C:chloroplast envelope"/>
    <property type="evidence" value="ECO:0007669"/>
    <property type="project" value="UniProtKB-SubCell"/>
</dbReference>